<proteinExistence type="predicted"/>
<dbReference type="PROSITE" id="PS51257">
    <property type="entry name" value="PROKAR_LIPOPROTEIN"/>
    <property type="match status" value="1"/>
</dbReference>
<accession>A0ABQ6GWH7</accession>
<dbReference type="SMART" id="SM00089">
    <property type="entry name" value="PKD"/>
    <property type="match status" value="4"/>
</dbReference>
<dbReference type="InterPro" id="IPR029865">
    <property type="entry name" value="KIAA0319-like"/>
</dbReference>
<dbReference type="InterPro" id="IPR035986">
    <property type="entry name" value="PKD_dom_sf"/>
</dbReference>
<dbReference type="InterPro" id="IPR000601">
    <property type="entry name" value="PKD_dom"/>
</dbReference>
<name>A0ABQ6GWH7_9GAMM</name>
<dbReference type="RefSeq" id="WP_284244979.1">
    <property type="nucleotide sequence ID" value="NZ_BSST01000001.1"/>
</dbReference>
<dbReference type="InterPro" id="IPR022409">
    <property type="entry name" value="PKD/Chitinase_dom"/>
</dbReference>
<dbReference type="Proteomes" id="UP001157186">
    <property type="component" value="Unassembled WGS sequence"/>
</dbReference>
<reference evidence="2 3" key="1">
    <citation type="submission" date="2023-03" db="EMBL/GenBank/DDBJ databases">
        <title>Draft genome sequence of Thalassotalea insulae KCTC 62186T.</title>
        <authorList>
            <person name="Sawabe T."/>
        </authorList>
    </citation>
    <scope>NUCLEOTIDE SEQUENCE [LARGE SCALE GENOMIC DNA]</scope>
    <source>
        <strain evidence="2 3">KCTC 62186</strain>
    </source>
</reference>
<dbReference type="SUPFAM" id="SSF49299">
    <property type="entry name" value="PKD domain"/>
    <property type="match status" value="4"/>
</dbReference>
<evidence type="ECO:0000313" key="3">
    <source>
        <dbReference type="Proteomes" id="UP001157186"/>
    </source>
</evidence>
<dbReference type="Pfam" id="PF18911">
    <property type="entry name" value="PKD_4"/>
    <property type="match status" value="1"/>
</dbReference>
<evidence type="ECO:0000259" key="1">
    <source>
        <dbReference type="PROSITE" id="PS50093"/>
    </source>
</evidence>
<dbReference type="PANTHER" id="PTHR46182">
    <property type="entry name" value="FI19480P1"/>
    <property type="match status" value="1"/>
</dbReference>
<dbReference type="InterPro" id="IPR013783">
    <property type="entry name" value="Ig-like_fold"/>
</dbReference>
<gene>
    <name evidence="2" type="ORF">tinsulaeT_24250</name>
</gene>
<keyword evidence="3" id="KW-1185">Reference proteome</keyword>
<sequence length="702" mass="77444">MINSISKLSYLSLCLLVVGCGSSSKDKVSEPTNSAPIAHITLEKNQVAENETITFSAEKSNDPNGDKITYQWRLIDANGQTLTLDDDQSQVIEYTPQNFGNYTIELSVQDDKSAASKITSQFTVTPSENDYPLAKIDAKSKAKVGAVHWFNGEQSRGAPGEQINFEWRLESKPDGSNATMQDTTQVKSYFIADQPGDYQVVMEVTNSVNQLSAISEFDLSVTTLSTNSEPVAAIRTEQREFSLNEVIMLDALNSYDADNDVLSYQWQMDEKPETSMAEVVISDEKFAQFNADVVGEYKVKLVVSDQETQNEKSVVIKVTDDNIAPVANAGVDFVSALNLPITLDASASNDPEGQPLVYEWSLLTLPENSDYEGVRHSISEDNVNFTFDPDVVGLYTWQLRVYDGLAYSAIDSVTIEVTENQKPVAILPESIVVNDADVVTIYGTESYDPEQQNLTYNWQFNTTPEEYDGEISHVNDQATFFPTKLGTYTVQLIVNDGIQDSVPVSMVVERQESPTYTREISGRLVDGGGKPIVNAQVGGILQRRSSTDENGDFSLTFSSRNLGASLSYLTFNIDGKILGWTRLGDYAETPLDAGDIKLPVMQRKDISLNACDGYSGPDTTTITFHQLSTGYENTRFLKATYAELTIGEEPVQVLLPATAELSLSEFQHHLTVVEAESGLATFTNTYQLDDTQQDRLTLTICN</sequence>
<protein>
    <recommendedName>
        <fullName evidence="1">PKD domain-containing protein</fullName>
    </recommendedName>
</protein>
<dbReference type="CDD" id="cd00146">
    <property type="entry name" value="PKD"/>
    <property type="match status" value="1"/>
</dbReference>
<feature type="domain" description="PKD" evidence="1">
    <location>
        <begin position="36"/>
        <end position="125"/>
    </location>
</feature>
<dbReference type="EMBL" id="BSST01000001">
    <property type="protein sequence ID" value="GLX79085.1"/>
    <property type="molecule type" value="Genomic_DNA"/>
</dbReference>
<dbReference type="Pfam" id="PF22352">
    <property type="entry name" value="K319L-like_PKD"/>
    <property type="match status" value="1"/>
</dbReference>
<dbReference type="Gene3D" id="2.60.40.10">
    <property type="entry name" value="Immunoglobulins"/>
    <property type="match status" value="5"/>
</dbReference>
<dbReference type="PROSITE" id="PS50093">
    <property type="entry name" value="PKD"/>
    <property type="match status" value="1"/>
</dbReference>
<dbReference type="PANTHER" id="PTHR46182:SF2">
    <property type="entry name" value="FI19480P1"/>
    <property type="match status" value="1"/>
</dbReference>
<organism evidence="2 3">
    <name type="scientific">Thalassotalea insulae</name>
    <dbReference type="NCBI Taxonomy" id="2056778"/>
    <lineage>
        <taxon>Bacteria</taxon>
        <taxon>Pseudomonadati</taxon>
        <taxon>Pseudomonadota</taxon>
        <taxon>Gammaproteobacteria</taxon>
        <taxon>Alteromonadales</taxon>
        <taxon>Colwelliaceae</taxon>
        <taxon>Thalassotalea</taxon>
    </lineage>
</organism>
<evidence type="ECO:0000313" key="2">
    <source>
        <dbReference type="EMBL" id="GLX79085.1"/>
    </source>
</evidence>
<comment type="caution">
    <text evidence="2">The sequence shown here is derived from an EMBL/GenBank/DDBJ whole genome shotgun (WGS) entry which is preliminary data.</text>
</comment>